<keyword evidence="1" id="KW-0547">Nucleotide-binding</keyword>
<dbReference type="EMBL" id="CP089984">
    <property type="protein sequence ID" value="WXB11538.1"/>
    <property type="molecule type" value="Genomic_DNA"/>
</dbReference>
<proteinExistence type="predicted"/>
<dbReference type="SUPFAM" id="SSF56059">
    <property type="entry name" value="Glutathione synthetase ATP-binding domain-like"/>
    <property type="match status" value="1"/>
</dbReference>
<name>A0ABZ2LKR2_9BACT</name>
<dbReference type="Pfam" id="PF08443">
    <property type="entry name" value="RimK"/>
    <property type="match status" value="1"/>
</dbReference>
<dbReference type="Gene3D" id="3.30.470.20">
    <property type="entry name" value="ATP-grasp fold, B domain"/>
    <property type="match status" value="1"/>
</dbReference>
<accession>A0ABZ2LKR2</accession>
<evidence type="ECO:0000259" key="2">
    <source>
        <dbReference type="PROSITE" id="PS50975"/>
    </source>
</evidence>
<keyword evidence="1" id="KW-0067">ATP-binding</keyword>
<evidence type="ECO:0000313" key="4">
    <source>
        <dbReference type="Proteomes" id="UP001370348"/>
    </source>
</evidence>
<dbReference type="RefSeq" id="WP_394821158.1">
    <property type="nucleotide sequence ID" value="NZ_CP089984.1"/>
</dbReference>
<dbReference type="Proteomes" id="UP001370348">
    <property type="component" value="Chromosome"/>
</dbReference>
<dbReference type="PROSITE" id="PS50975">
    <property type="entry name" value="ATP_GRASP"/>
    <property type="match status" value="1"/>
</dbReference>
<reference evidence="3 4" key="1">
    <citation type="submission" date="2021-12" db="EMBL/GenBank/DDBJ databases">
        <title>Discovery of the Pendulisporaceae a myxobacterial family with distinct sporulation behavior and unique specialized metabolism.</title>
        <authorList>
            <person name="Garcia R."/>
            <person name="Popoff A."/>
            <person name="Bader C.D."/>
            <person name="Loehr J."/>
            <person name="Walesch S."/>
            <person name="Walt C."/>
            <person name="Boldt J."/>
            <person name="Bunk B."/>
            <person name="Haeckl F.J.F.P.J."/>
            <person name="Gunesch A.P."/>
            <person name="Birkelbach J."/>
            <person name="Nuebel U."/>
            <person name="Pietschmann T."/>
            <person name="Bach T."/>
            <person name="Mueller R."/>
        </authorList>
    </citation>
    <scope>NUCLEOTIDE SEQUENCE [LARGE SCALE GENOMIC DNA]</scope>
    <source>
        <strain evidence="3 4">MSr11954</strain>
    </source>
</reference>
<keyword evidence="4" id="KW-1185">Reference proteome</keyword>
<sequence>MSHIGLWFYRNEGGDEILAELEARLAAFGHAVTSDFDMRQCRVVDGEVLTADGRNLSRLDMLYHMNADQQSDHQREVLGALEASGVHVINGFDAFNRAQDKFVANCTLRRAGLSVPRSALVPAAVSRRALDELFALWGSVVVKRRRGHGGHGVQKFDAAEPLADFIGSVADVYSNFYLEEFIPFHEHDTRVDLLDGVVVGGYSRRKNHRFKTNVHAGAEMIPLPPTEEAIALAKRAARALGIDCTIVDMVVHAETGRLYVIEVNPFLGVFTGVGLKKGVNTIQTMDDIHPVFAYDDRKLEMLTNFIHLRAAGPVTAPRGNRNWDRPSCEKF</sequence>
<protein>
    <submittedName>
        <fullName evidence="3">ATP-grasp domain-containing protein</fullName>
    </submittedName>
</protein>
<gene>
    <name evidence="3" type="ORF">LZC94_27205</name>
</gene>
<evidence type="ECO:0000256" key="1">
    <source>
        <dbReference type="PROSITE-ProRule" id="PRU00409"/>
    </source>
</evidence>
<organism evidence="3 4">
    <name type="scientific">Pendulispora albinea</name>
    <dbReference type="NCBI Taxonomy" id="2741071"/>
    <lineage>
        <taxon>Bacteria</taxon>
        <taxon>Pseudomonadati</taxon>
        <taxon>Myxococcota</taxon>
        <taxon>Myxococcia</taxon>
        <taxon>Myxococcales</taxon>
        <taxon>Sorangiineae</taxon>
        <taxon>Pendulisporaceae</taxon>
        <taxon>Pendulispora</taxon>
    </lineage>
</organism>
<dbReference type="InterPro" id="IPR013651">
    <property type="entry name" value="ATP-grasp_RimK-type"/>
</dbReference>
<dbReference type="InterPro" id="IPR011761">
    <property type="entry name" value="ATP-grasp"/>
</dbReference>
<feature type="domain" description="ATP-grasp" evidence="2">
    <location>
        <begin position="105"/>
        <end position="290"/>
    </location>
</feature>
<dbReference type="Gene3D" id="3.40.50.20">
    <property type="match status" value="1"/>
</dbReference>
<evidence type="ECO:0000313" key="3">
    <source>
        <dbReference type="EMBL" id="WXB11538.1"/>
    </source>
</evidence>
<dbReference type="PANTHER" id="PTHR21621:SF0">
    <property type="entry name" value="BETA-CITRYLGLUTAMATE SYNTHASE B-RELATED"/>
    <property type="match status" value="1"/>
</dbReference>
<dbReference type="PANTHER" id="PTHR21621">
    <property type="entry name" value="RIBOSOMAL PROTEIN S6 MODIFICATION PROTEIN"/>
    <property type="match status" value="1"/>
</dbReference>